<dbReference type="Proteomes" id="UP000494115">
    <property type="component" value="Unassembled WGS sequence"/>
</dbReference>
<feature type="transmembrane region" description="Helical" evidence="1">
    <location>
        <begin position="44"/>
        <end position="73"/>
    </location>
</feature>
<proteinExistence type="predicted"/>
<dbReference type="AlphaFoldDB" id="A0A6S7CRW4"/>
<name>A0A6S7CRW4_9BURK</name>
<keyword evidence="1" id="KW-0472">Membrane</keyword>
<sequence length="127" mass="14318">MTNDSHASEAAQSPLRRIVGAVLGIAHTRLELLGIELSEEKDRLLTAMFIGLAAMLFGMMALIAFTFLIAAMFWDTYRWQSLTVLSLVYLLLAVLCALLARHRFRSSPPMFQATLGELEKDREMFRP</sequence>
<dbReference type="RefSeq" id="WP_175104831.1">
    <property type="nucleotide sequence ID" value="NZ_CADIKM010000008.1"/>
</dbReference>
<gene>
    <name evidence="2" type="ORF">LMG28138_02239</name>
</gene>
<reference evidence="2 3" key="1">
    <citation type="submission" date="2020-04" db="EMBL/GenBank/DDBJ databases">
        <authorList>
            <person name="De Canck E."/>
        </authorList>
    </citation>
    <scope>NUCLEOTIDE SEQUENCE [LARGE SCALE GENOMIC DNA]</scope>
    <source>
        <strain evidence="2 3">LMG 28138</strain>
    </source>
</reference>
<feature type="transmembrane region" description="Helical" evidence="1">
    <location>
        <begin position="79"/>
        <end position="100"/>
    </location>
</feature>
<accession>A0A6S7CRW4</accession>
<evidence type="ECO:0000313" key="2">
    <source>
        <dbReference type="EMBL" id="CAB3786515.1"/>
    </source>
</evidence>
<evidence type="ECO:0008006" key="4">
    <source>
        <dbReference type="Google" id="ProtNLM"/>
    </source>
</evidence>
<protein>
    <recommendedName>
        <fullName evidence="4">Inner membrane protein YqjE</fullName>
    </recommendedName>
</protein>
<dbReference type="InterPro" id="IPR009937">
    <property type="entry name" value="Phage_holin_3_6"/>
</dbReference>
<dbReference type="EMBL" id="CADIKM010000008">
    <property type="protein sequence ID" value="CAB3786515.1"/>
    <property type="molecule type" value="Genomic_DNA"/>
</dbReference>
<evidence type="ECO:0000313" key="3">
    <source>
        <dbReference type="Proteomes" id="UP000494115"/>
    </source>
</evidence>
<organism evidence="2 3">
    <name type="scientific">Pararobbsia alpina</name>
    <dbReference type="NCBI Taxonomy" id="621374"/>
    <lineage>
        <taxon>Bacteria</taxon>
        <taxon>Pseudomonadati</taxon>
        <taxon>Pseudomonadota</taxon>
        <taxon>Betaproteobacteria</taxon>
        <taxon>Burkholderiales</taxon>
        <taxon>Burkholderiaceae</taxon>
        <taxon>Pararobbsia</taxon>
    </lineage>
</organism>
<keyword evidence="1" id="KW-0812">Transmembrane</keyword>
<dbReference type="Pfam" id="PF07332">
    <property type="entry name" value="Phage_holin_3_6"/>
    <property type="match status" value="1"/>
</dbReference>
<keyword evidence="1" id="KW-1133">Transmembrane helix</keyword>
<evidence type="ECO:0000256" key="1">
    <source>
        <dbReference type="SAM" id="Phobius"/>
    </source>
</evidence>
<keyword evidence="3" id="KW-1185">Reference proteome</keyword>